<name>A0A085JGD6_9GAMM</name>
<organism evidence="1 2">
    <name type="scientific">Tatumella ptyseos ATCC 33301</name>
    <dbReference type="NCBI Taxonomy" id="1005995"/>
    <lineage>
        <taxon>Bacteria</taxon>
        <taxon>Pseudomonadati</taxon>
        <taxon>Pseudomonadota</taxon>
        <taxon>Gammaproteobacteria</taxon>
        <taxon>Enterobacterales</taxon>
        <taxon>Erwiniaceae</taxon>
        <taxon>Tatumella</taxon>
    </lineage>
</organism>
<sequence length="46" mass="5242">MAREAVRWSFCTSANIIDDFNREALAIDADFSLPAIRVVRTLERNS</sequence>
<evidence type="ECO:0000313" key="1">
    <source>
        <dbReference type="EMBL" id="KFD19532.1"/>
    </source>
</evidence>
<reference evidence="1 2" key="1">
    <citation type="submission" date="2014-05" db="EMBL/GenBank/DDBJ databases">
        <title>ATOL: Assembling a taxonomically balanced genome-scale reconstruction of the evolutionary history of the Enterobacteriaceae.</title>
        <authorList>
            <person name="Plunkett G.III."/>
            <person name="Neeno-Eckwall E.C."/>
            <person name="Glasner J.D."/>
            <person name="Perna N.T."/>
        </authorList>
    </citation>
    <scope>NUCLEOTIDE SEQUENCE [LARGE SCALE GENOMIC DNA]</scope>
    <source>
        <strain evidence="1 2">ATCC 33301</strain>
    </source>
</reference>
<proteinExistence type="predicted"/>
<evidence type="ECO:0000313" key="2">
    <source>
        <dbReference type="Proteomes" id="UP000028602"/>
    </source>
</evidence>
<comment type="caution">
    <text evidence="1">The sequence shown here is derived from an EMBL/GenBank/DDBJ whole genome shotgun (WGS) entry which is preliminary data.</text>
</comment>
<dbReference type="EMBL" id="JMPR01000031">
    <property type="protein sequence ID" value="KFD19532.1"/>
    <property type="molecule type" value="Genomic_DNA"/>
</dbReference>
<keyword evidence="2" id="KW-1185">Reference proteome</keyword>
<protein>
    <submittedName>
        <fullName evidence="1">Uncharacterized protein</fullName>
    </submittedName>
</protein>
<dbReference type="Proteomes" id="UP000028602">
    <property type="component" value="Unassembled WGS sequence"/>
</dbReference>
<gene>
    <name evidence="1" type="ORF">GTPT_1871</name>
</gene>
<accession>A0A085JGD6</accession>
<dbReference type="AlphaFoldDB" id="A0A085JGD6"/>